<dbReference type="Gene3D" id="1.10.10.10">
    <property type="entry name" value="Winged helix-like DNA-binding domain superfamily/Winged helix DNA-binding domain"/>
    <property type="match status" value="1"/>
</dbReference>
<dbReference type="InterPro" id="IPR036388">
    <property type="entry name" value="WH-like_DNA-bd_sf"/>
</dbReference>
<dbReference type="OrthoDB" id="3211555at2"/>
<dbReference type="Proteomes" id="UP000316778">
    <property type="component" value="Unassembled WGS sequence"/>
</dbReference>
<evidence type="ECO:0000259" key="2">
    <source>
        <dbReference type="Pfam" id="PF04542"/>
    </source>
</evidence>
<dbReference type="AlphaFoldDB" id="A0A562TCQ4"/>
<dbReference type="InterPro" id="IPR013249">
    <property type="entry name" value="RNA_pol_sigma70_r4_t2"/>
</dbReference>
<keyword evidence="5" id="KW-1185">Reference proteome</keyword>
<dbReference type="GO" id="GO:0006352">
    <property type="term" value="P:DNA-templated transcription initiation"/>
    <property type="evidence" value="ECO:0007669"/>
    <property type="project" value="InterPro"/>
</dbReference>
<protein>
    <submittedName>
        <fullName evidence="4">RNA polymerase sigma-70 factor (ECF subfamily)</fullName>
    </submittedName>
</protein>
<dbReference type="GO" id="GO:0003677">
    <property type="term" value="F:DNA binding"/>
    <property type="evidence" value="ECO:0007669"/>
    <property type="project" value="InterPro"/>
</dbReference>
<proteinExistence type="predicted"/>
<dbReference type="SUPFAM" id="SSF88946">
    <property type="entry name" value="Sigma2 domain of RNA polymerase sigma factors"/>
    <property type="match status" value="1"/>
</dbReference>
<feature type="domain" description="RNA polymerase sigma-70 region 2" evidence="2">
    <location>
        <begin position="11"/>
        <end position="71"/>
    </location>
</feature>
<dbReference type="SUPFAM" id="SSF88659">
    <property type="entry name" value="Sigma3 and sigma4 domains of RNA polymerase sigma factors"/>
    <property type="match status" value="1"/>
</dbReference>
<dbReference type="InterPro" id="IPR013325">
    <property type="entry name" value="RNA_pol_sigma_r2"/>
</dbReference>
<dbReference type="Pfam" id="PF04542">
    <property type="entry name" value="Sigma70_r2"/>
    <property type="match status" value="1"/>
</dbReference>
<dbReference type="InterPro" id="IPR052704">
    <property type="entry name" value="ECF_Sigma-70_Domain"/>
</dbReference>
<dbReference type="InterPro" id="IPR013324">
    <property type="entry name" value="RNA_pol_sigma_r3/r4-like"/>
</dbReference>
<dbReference type="RefSeq" id="WP_145709968.1">
    <property type="nucleotide sequence ID" value="NZ_BAAAFY010000001.1"/>
</dbReference>
<dbReference type="PANTHER" id="PTHR30173:SF36">
    <property type="entry name" value="ECF RNA POLYMERASE SIGMA FACTOR SIGJ"/>
    <property type="match status" value="1"/>
</dbReference>
<dbReference type="SUPFAM" id="SSF54427">
    <property type="entry name" value="NTF2-like"/>
    <property type="match status" value="1"/>
</dbReference>
<dbReference type="CDD" id="cd06171">
    <property type="entry name" value="Sigma70_r4"/>
    <property type="match status" value="1"/>
</dbReference>
<dbReference type="InterPro" id="IPR014284">
    <property type="entry name" value="RNA_pol_sigma-70_dom"/>
</dbReference>
<dbReference type="NCBIfam" id="NF007214">
    <property type="entry name" value="PRK09636.1"/>
    <property type="match status" value="1"/>
</dbReference>
<dbReference type="Gene3D" id="1.10.1740.10">
    <property type="match status" value="1"/>
</dbReference>
<organism evidence="4 5">
    <name type="scientific">Chitinophaga japonensis</name>
    <name type="common">Flexibacter japonensis</name>
    <dbReference type="NCBI Taxonomy" id="104662"/>
    <lineage>
        <taxon>Bacteria</taxon>
        <taxon>Pseudomonadati</taxon>
        <taxon>Bacteroidota</taxon>
        <taxon>Chitinophagia</taxon>
        <taxon>Chitinophagales</taxon>
        <taxon>Chitinophagaceae</taxon>
        <taxon>Chitinophaga</taxon>
    </lineage>
</organism>
<dbReference type="InterPro" id="IPR007627">
    <property type="entry name" value="RNA_pol_sigma70_r2"/>
</dbReference>
<gene>
    <name evidence="4" type="ORF">LX66_0140</name>
</gene>
<evidence type="ECO:0000313" key="4">
    <source>
        <dbReference type="EMBL" id="TWI90780.1"/>
    </source>
</evidence>
<evidence type="ECO:0000313" key="5">
    <source>
        <dbReference type="Proteomes" id="UP000316778"/>
    </source>
</evidence>
<dbReference type="InterPro" id="IPR032710">
    <property type="entry name" value="NTF2-like_dom_sf"/>
</dbReference>
<dbReference type="PANTHER" id="PTHR30173">
    <property type="entry name" value="SIGMA 19 FACTOR"/>
    <property type="match status" value="1"/>
</dbReference>
<dbReference type="NCBIfam" id="TIGR02937">
    <property type="entry name" value="sigma70-ECF"/>
    <property type="match status" value="1"/>
</dbReference>
<comment type="caution">
    <text evidence="4">The sequence shown here is derived from an EMBL/GenBank/DDBJ whole genome shotgun (WGS) entry which is preliminary data.</text>
</comment>
<dbReference type="EMBL" id="VLLG01000002">
    <property type="protein sequence ID" value="TWI90780.1"/>
    <property type="molecule type" value="Genomic_DNA"/>
</dbReference>
<feature type="domain" description="RNA polymerase sigma factor 70 region 4 type 2" evidence="3">
    <location>
        <begin position="106"/>
        <end position="155"/>
    </location>
</feature>
<sequence>MTTVSPDSVFQYRPLLVSLAYRMLGQKQEAEDIVQDVYARWLEMDIAAVQQPRHYLMRAVTNRSINRLKTLQQQRVSYTGPWLPEPLMEDPAPLMTGDKELSIGLLFLLEKLNPLERAVFLLRESFDVPYKELEEILDIPEANCRQYLHRAREKLQQDKKRFSTDTARHRQLLEAFLDACSRQDQEALITLLKEDISFYGDGGGKASAAIHPLFGREVVMKVLLGIFRKPIAPAPQFRFLQVNGQPALALFDGDTQTPLLCICFEEVDGAIDSFYFVRNPDKLKNIRLVS</sequence>
<evidence type="ECO:0000259" key="3">
    <source>
        <dbReference type="Pfam" id="PF08281"/>
    </source>
</evidence>
<accession>A0A562TCQ4</accession>
<name>A0A562TCQ4_CHIJA</name>
<evidence type="ECO:0000256" key="1">
    <source>
        <dbReference type="ARBA" id="ARBA00011344"/>
    </source>
</evidence>
<comment type="subunit">
    <text evidence="1">Interacts transiently with the RNA polymerase catalytic core formed by RpoA, RpoB, RpoC and RpoZ (2 alpha, 1 beta, 1 beta' and 1 omega subunit) to form the RNA polymerase holoenzyme that can initiate transcription.</text>
</comment>
<dbReference type="GO" id="GO:0016987">
    <property type="term" value="F:sigma factor activity"/>
    <property type="evidence" value="ECO:0007669"/>
    <property type="project" value="InterPro"/>
</dbReference>
<reference evidence="4 5" key="1">
    <citation type="journal article" date="2013" name="Stand. Genomic Sci.">
        <title>Genomic Encyclopedia of Type Strains, Phase I: The one thousand microbial genomes (KMG-I) project.</title>
        <authorList>
            <person name="Kyrpides N.C."/>
            <person name="Woyke T."/>
            <person name="Eisen J.A."/>
            <person name="Garrity G."/>
            <person name="Lilburn T.G."/>
            <person name="Beck B.J."/>
            <person name="Whitman W.B."/>
            <person name="Hugenholtz P."/>
            <person name="Klenk H.P."/>
        </authorList>
    </citation>
    <scope>NUCLEOTIDE SEQUENCE [LARGE SCALE GENOMIC DNA]</scope>
    <source>
        <strain evidence="4 5">DSM 13484</strain>
    </source>
</reference>
<dbReference type="Pfam" id="PF08281">
    <property type="entry name" value="Sigma70_r4_2"/>
    <property type="match status" value="1"/>
</dbReference>